<gene>
    <name evidence="3" type="ORF">EUV02_00940</name>
</gene>
<keyword evidence="3" id="KW-0407">Ion channel</keyword>
<dbReference type="Proteomes" id="UP000297737">
    <property type="component" value="Unassembled WGS sequence"/>
</dbReference>
<accession>A0A4Y9EQA2</accession>
<dbReference type="Gene3D" id="1.10.287.70">
    <property type="match status" value="1"/>
</dbReference>
<evidence type="ECO:0000313" key="3">
    <source>
        <dbReference type="EMBL" id="TFU05632.1"/>
    </source>
</evidence>
<dbReference type="OrthoDB" id="2974133at2"/>
<evidence type="ECO:0000313" key="4">
    <source>
        <dbReference type="Proteomes" id="UP000297737"/>
    </source>
</evidence>
<feature type="transmembrane region" description="Helical" evidence="1">
    <location>
        <begin position="215"/>
        <end position="235"/>
    </location>
</feature>
<dbReference type="EMBL" id="SIHO01000001">
    <property type="protein sequence ID" value="TFU05632.1"/>
    <property type="molecule type" value="Genomic_DNA"/>
</dbReference>
<keyword evidence="1" id="KW-1133">Transmembrane helix</keyword>
<keyword evidence="3" id="KW-0813">Transport</keyword>
<proteinExistence type="predicted"/>
<keyword evidence="1" id="KW-0472">Membrane</keyword>
<dbReference type="AlphaFoldDB" id="A0A4Y9EQA2"/>
<reference evidence="3 4" key="1">
    <citation type="submission" date="2019-02" db="EMBL/GenBank/DDBJ databases">
        <title>Polymorphobacter sp. isolated from the lake at the Tibet of China.</title>
        <authorList>
            <person name="Li A."/>
        </authorList>
    </citation>
    <scope>NUCLEOTIDE SEQUENCE [LARGE SCALE GENOMIC DNA]</scope>
    <source>
        <strain evidence="3 4">DJ1R-1</strain>
    </source>
</reference>
<dbReference type="InterPro" id="IPR013099">
    <property type="entry name" value="K_chnl_dom"/>
</dbReference>
<dbReference type="SUPFAM" id="SSF81324">
    <property type="entry name" value="Voltage-gated potassium channels"/>
    <property type="match status" value="1"/>
</dbReference>
<feature type="transmembrane region" description="Helical" evidence="1">
    <location>
        <begin position="120"/>
        <end position="139"/>
    </location>
</feature>
<organism evidence="3 4">
    <name type="scientific">Glacieibacterium arshaanense</name>
    <dbReference type="NCBI Taxonomy" id="2511025"/>
    <lineage>
        <taxon>Bacteria</taxon>
        <taxon>Pseudomonadati</taxon>
        <taxon>Pseudomonadota</taxon>
        <taxon>Alphaproteobacteria</taxon>
        <taxon>Sphingomonadales</taxon>
        <taxon>Sphingosinicellaceae</taxon>
        <taxon>Glacieibacterium</taxon>
    </lineage>
</organism>
<keyword evidence="3" id="KW-0406">Ion transport</keyword>
<feature type="transmembrane region" description="Helical" evidence="1">
    <location>
        <begin position="88"/>
        <end position="108"/>
    </location>
</feature>
<dbReference type="RefSeq" id="WP_135244357.1">
    <property type="nucleotide sequence ID" value="NZ_SIHO01000001.1"/>
</dbReference>
<keyword evidence="1" id="KW-0812">Transmembrane</keyword>
<feature type="transmembrane region" description="Helical" evidence="1">
    <location>
        <begin position="189"/>
        <end position="208"/>
    </location>
</feature>
<dbReference type="GO" id="GO:0034220">
    <property type="term" value="P:monoatomic ion transmembrane transport"/>
    <property type="evidence" value="ECO:0007669"/>
    <property type="project" value="UniProtKB-KW"/>
</dbReference>
<protein>
    <submittedName>
        <fullName evidence="3">Potassium channel protein</fullName>
    </submittedName>
</protein>
<evidence type="ECO:0000259" key="2">
    <source>
        <dbReference type="Pfam" id="PF07885"/>
    </source>
</evidence>
<feature type="transmembrane region" description="Helical" evidence="1">
    <location>
        <begin position="38"/>
        <end position="56"/>
    </location>
</feature>
<feature type="transmembrane region" description="Helical" evidence="1">
    <location>
        <begin position="62"/>
        <end position="81"/>
    </location>
</feature>
<evidence type="ECO:0000256" key="1">
    <source>
        <dbReference type="SAM" id="Phobius"/>
    </source>
</evidence>
<keyword evidence="4" id="KW-1185">Reference proteome</keyword>
<sequence>MSPTDTGQDETTAARRRARSRLQSAQARVSTAFRERMLTVLLVLLLLLAFVVPSAVQSVFQAELLVDILLTLVLIAGTMAVSANRPLMMAMAVLAFLAMGLRWSEWILPGTLLPIVRESSVLITLFVLAIAVAINVFSSSTDISERIVGTVILYLLIGMIWGIAYMAIATRHPDAFAQTRVVEFPITNWIYFSFVTLTTVGYGDVLPVSRIARSLATLEALIGQLYPAIIIARMVSMPRADS</sequence>
<feature type="domain" description="Potassium channel" evidence="2">
    <location>
        <begin position="168"/>
        <end position="237"/>
    </location>
</feature>
<feature type="transmembrane region" description="Helical" evidence="1">
    <location>
        <begin position="151"/>
        <end position="169"/>
    </location>
</feature>
<dbReference type="Pfam" id="PF07885">
    <property type="entry name" value="Ion_trans_2"/>
    <property type="match status" value="1"/>
</dbReference>
<comment type="caution">
    <text evidence="3">The sequence shown here is derived from an EMBL/GenBank/DDBJ whole genome shotgun (WGS) entry which is preliminary data.</text>
</comment>
<name>A0A4Y9EQA2_9SPHN</name>